<dbReference type="Pfam" id="PF01025">
    <property type="entry name" value="GrpE"/>
    <property type="match status" value="1"/>
</dbReference>
<dbReference type="SUPFAM" id="SSF51064">
    <property type="entry name" value="Head domain of nucleotide exchange factor GrpE"/>
    <property type="match status" value="1"/>
</dbReference>
<evidence type="ECO:0000313" key="3">
    <source>
        <dbReference type="Proteomes" id="UP000189670"/>
    </source>
</evidence>
<accession>A0A1V1PAS4</accession>
<dbReference type="Gene3D" id="2.30.22.10">
    <property type="entry name" value="Head domain of nucleotide exchange factor GrpE"/>
    <property type="match status" value="1"/>
</dbReference>
<dbReference type="InterPro" id="IPR009012">
    <property type="entry name" value="GrpE_head"/>
</dbReference>
<protein>
    <submittedName>
        <fullName evidence="2">Molecular chaperone GrpE</fullName>
    </submittedName>
</protein>
<dbReference type="GO" id="GO:0042803">
    <property type="term" value="F:protein homodimerization activity"/>
    <property type="evidence" value="ECO:0007669"/>
    <property type="project" value="InterPro"/>
</dbReference>
<evidence type="ECO:0000256" key="1">
    <source>
        <dbReference type="ARBA" id="ARBA00023186"/>
    </source>
</evidence>
<reference evidence="3" key="1">
    <citation type="submission" date="2012-11" db="EMBL/GenBank/DDBJ databases">
        <authorList>
            <person name="Lucero-Rivera Y.E."/>
            <person name="Tovar-Ramirez D."/>
        </authorList>
    </citation>
    <scope>NUCLEOTIDE SEQUENCE [LARGE SCALE GENOMIC DNA]</scope>
    <source>
        <strain evidence="3">Araruama</strain>
    </source>
</reference>
<keyword evidence="1" id="KW-0143">Chaperone</keyword>
<dbReference type="GO" id="GO:0006457">
    <property type="term" value="P:protein folding"/>
    <property type="evidence" value="ECO:0007669"/>
    <property type="project" value="InterPro"/>
</dbReference>
<organism evidence="2 3">
    <name type="scientific">Candidatus Magnetoglobus multicellularis str. Araruama</name>
    <dbReference type="NCBI Taxonomy" id="890399"/>
    <lineage>
        <taxon>Bacteria</taxon>
        <taxon>Pseudomonadati</taxon>
        <taxon>Thermodesulfobacteriota</taxon>
        <taxon>Desulfobacteria</taxon>
        <taxon>Desulfobacterales</taxon>
        <taxon>Desulfobacteraceae</taxon>
        <taxon>Candidatus Magnetoglobus</taxon>
    </lineage>
</organism>
<comment type="caution">
    <text evidence="2">The sequence shown here is derived from an EMBL/GenBank/DDBJ whole genome shotgun (WGS) entry which is preliminary data.</text>
</comment>
<dbReference type="GO" id="GO:0000774">
    <property type="term" value="F:adenyl-nucleotide exchange factor activity"/>
    <property type="evidence" value="ECO:0007669"/>
    <property type="project" value="InterPro"/>
</dbReference>
<gene>
    <name evidence="2" type="ORF">OMM_02050</name>
</gene>
<dbReference type="Proteomes" id="UP000189670">
    <property type="component" value="Unassembled WGS sequence"/>
</dbReference>
<dbReference type="AlphaFoldDB" id="A0A1V1PAS4"/>
<dbReference type="PANTHER" id="PTHR21237:SF23">
    <property type="entry name" value="GRPE PROTEIN HOMOLOG, MITOCHONDRIAL"/>
    <property type="match status" value="1"/>
</dbReference>
<proteinExistence type="predicted"/>
<sequence length="263" mass="30076">MNKKDSPGTFSSIRDRITKRLTLPVLKKMVDFLTRRIEKRIQGYVSSGWKAKTLADFQEWLIDLPDELSPTESATLDSCDLYTILTEFSALRQEIKLQNRQQHKAIQALTDTLDEYEKTSTLFKDRTKDIALLEERIRTSSIQASEKRTVGPFLDMRDALMRGYESCKRLNENTSLLRPAPKGIESIVEGYEMAIRRFDRALASVDITPLQCMGKPFDPKYMRAVGTKTIDGTDEGIVVEEMLTGFVRKTEVIRLAEVVVNKQ</sequence>
<dbReference type="GO" id="GO:0051087">
    <property type="term" value="F:protein-folding chaperone binding"/>
    <property type="evidence" value="ECO:0007669"/>
    <property type="project" value="InterPro"/>
</dbReference>
<dbReference type="GO" id="GO:0051082">
    <property type="term" value="F:unfolded protein binding"/>
    <property type="evidence" value="ECO:0007669"/>
    <property type="project" value="TreeGrafter"/>
</dbReference>
<name>A0A1V1PAS4_9BACT</name>
<dbReference type="EMBL" id="ATBP01000194">
    <property type="protein sequence ID" value="ETR72009.1"/>
    <property type="molecule type" value="Genomic_DNA"/>
</dbReference>
<dbReference type="PANTHER" id="PTHR21237">
    <property type="entry name" value="GRPE PROTEIN"/>
    <property type="match status" value="1"/>
</dbReference>
<evidence type="ECO:0000313" key="2">
    <source>
        <dbReference type="EMBL" id="ETR72009.1"/>
    </source>
</evidence>
<dbReference type="InterPro" id="IPR000740">
    <property type="entry name" value="GrpE"/>
</dbReference>